<comment type="caution">
    <text evidence="4">The sequence shown here is derived from an EMBL/GenBank/DDBJ whole genome shotgun (WGS) entry which is preliminary data.</text>
</comment>
<sequence length="139" mass="15741">MRKINLIVIHCSDTYARMDIGVNEIRQWHLQRGFNDIGYHYVIRRDGAIEQGRPIEKPGAHAAGYNTNSIGICYAGGKGDNNQPEDNRTPEQKQAMYDLVASLKQQFPQAEITGHRDLPGVHKDCPCFSVKNEFKTKQV</sequence>
<dbReference type="RefSeq" id="WP_013612794.1">
    <property type="nucleotide sequence ID" value="NZ_JABWDG010000016.1"/>
</dbReference>
<feature type="domain" description="N-acetylmuramoyl-L-alanine amidase" evidence="2">
    <location>
        <begin position="1"/>
        <end position="127"/>
    </location>
</feature>
<keyword evidence="4" id="KW-0378">Hydrolase</keyword>
<dbReference type="Proteomes" id="UP000284434">
    <property type="component" value="Unassembled WGS sequence"/>
</dbReference>
<reference evidence="4 5" key="1">
    <citation type="submission" date="2018-08" db="EMBL/GenBank/DDBJ databases">
        <title>A genome reference for cultivated species of the human gut microbiota.</title>
        <authorList>
            <person name="Zou Y."/>
            <person name="Xue W."/>
            <person name="Luo G."/>
        </authorList>
    </citation>
    <scope>NUCLEOTIDE SEQUENCE [LARGE SCALE GENOMIC DNA]</scope>
    <source>
        <strain evidence="4 5">OF03-11</strain>
    </source>
</reference>
<dbReference type="PANTHER" id="PTHR11022:SF41">
    <property type="entry name" value="PEPTIDOGLYCAN-RECOGNITION PROTEIN LC-RELATED"/>
    <property type="match status" value="1"/>
</dbReference>
<dbReference type="GO" id="GO:0008270">
    <property type="term" value="F:zinc ion binding"/>
    <property type="evidence" value="ECO:0007669"/>
    <property type="project" value="InterPro"/>
</dbReference>
<dbReference type="SMART" id="SM00644">
    <property type="entry name" value="Ami_2"/>
    <property type="match status" value="1"/>
</dbReference>
<evidence type="ECO:0000259" key="2">
    <source>
        <dbReference type="SMART" id="SM00644"/>
    </source>
</evidence>
<dbReference type="EC" id="3.5.1.28" evidence="4"/>
<dbReference type="SMART" id="SM00701">
    <property type="entry name" value="PGRP"/>
    <property type="match status" value="1"/>
</dbReference>
<feature type="domain" description="Peptidoglycan recognition protein family" evidence="3">
    <location>
        <begin position="1"/>
        <end position="119"/>
    </location>
</feature>
<dbReference type="InterPro" id="IPR006619">
    <property type="entry name" value="PGRP_domain_met/bac"/>
</dbReference>
<name>A0A413IFR5_9BACT</name>
<dbReference type="GeneID" id="61275846"/>
<dbReference type="AlphaFoldDB" id="A0A413IFR5"/>
<proteinExistence type="inferred from homology"/>
<organism evidence="4 5">
    <name type="scientific">Odoribacter splanchnicus</name>
    <dbReference type="NCBI Taxonomy" id="28118"/>
    <lineage>
        <taxon>Bacteria</taxon>
        <taxon>Pseudomonadati</taxon>
        <taxon>Bacteroidota</taxon>
        <taxon>Bacteroidia</taxon>
        <taxon>Bacteroidales</taxon>
        <taxon>Odoribacteraceae</taxon>
        <taxon>Odoribacter</taxon>
    </lineage>
</organism>
<evidence type="ECO:0000313" key="5">
    <source>
        <dbReference type="Proteomes" id="UP000284434"/>
    </source>
</evidence>
<dbReference type="Gene3D" id="3.40.80.10">
    <property type="entry name" value="Peptidoglycan recognition protein-like"/>
    <property type="match status" value="1"/>
</dbReference>
<dbReference type="SUPFAM" id="SSF55846">
    <property type="entry name" value="N-acetylmuramoyl-L-alanine amidase-like"/>
    <property type="match status" value="1"/>
</dbReference>
<evidence type="ECO:0000256" key="1">
    <source>
        <dbReference type="ARBA" id="ARBA00007553"/>
    </source>
</evidence>
<dbReference type="EMBL" id="QSCO01000003">
    <property type="protein sequence ID" value="RGY09313.1"/>
    <property type="molecule type" value="Genomic_DNA"/>
</dbReference>
<dbReference type="GO" id="GO:0009253">
    <property type="term" value="P:peptidoglycan catabolic process"/>
    <property type="evidence" value="ECO:0007669"/>
    <property type="project" value="InterPro"/>
</dbReference>
<dbReference type="GO" id="GO:0008745">
    <property type="term" value="F:N-acetylmuramoyl-L-alanine amidase activity"/>
    <property type="evidence" value="ECO:0007669"/>
    <property type="project" value="UniProtKB-EC"/>
</dbReference>
<comment type="similarity">
    <text evidence="1">Belongs to the N-acetylmuramoyl-L-alanine amidase 2 family.</text>
</comment>
<gene>
    <name evidence="4" type="ORF">DXA53_03265</name>
</gene>
<dbReference type="Pfam" id="PF01510">
    <property type="entry name" value="Amidase_2"/>
    <property type="match status" value="1"/>
</dbReference>
<dbReference type="InterPro" id="IPR015510">
    <property type="entry name" value="PGRP"/>
</dbReference>
<dbReference type="OMA" id="MKECPCF"/>
<dbReference type="CDD" id="cd06583">
    <property type="entry name" value="PGRP"/>
    <property type="match status" value="1"/>
</dbReference>
<evidence type="ECO:0000313" key="4">
    <source>
        <dbReference type="EMBL" id="RGY09313.1"/>
    </source>
</evidence>
<dbReference type="PANTHER" id="PTHR11022">
    <property type="entry name" value="PEPTIDOGLYCAN RECOGNITION PROTEIN"/>
    <property type="match status" value="1"/>
</dbReference>
<accession>A0A413IFR5</accession>
<dbReference type="InterPro" id="IPR036505">
    <property type="entry name" value="Amidase/PGRP_sf"/>
</dbReference>
<evidence type="ECO:0000259" key="3">
    <source>
        <dbReference type="SMART" id="SM00701"/>
    </source>
</evidence>
<protein>
    <submittedName>
        <fullName evidence="4">Lysozyme</fullName>
        <ecNumber evidence="4">3.5.1.28</ecNumber>
    </submittedName>
</protein>
<dbReference type="InterPro" id="IPR002502">
    <property type="entry name" value="Amidase_domain"/>
</dbReference>